<organism evidence="1">
    <name type="scientific">Solanum chacoense</name>
    <name type="common">Chaco potato</name>
    <dbReference type="NCBI Taxonomy" id="4108"/>
    <lineage>
        <taxon>Eukaryota</taxon>
        <taxon>Viridiplantae</taxon>
        <taxon>Streptophyta</taxon>
        <taxon>Embryophyta</taxon>
        <taxon>Tracheophyta</taxon>
        <taxon>Spermatophyta</taxon>
        <taxon>Magnoliopsida</taxon>
        <taxon>eudicotyledons</taxon>
        <taxon>Gunneridae</taxon>
        <taxon>Pentapetalae</taxon>
        <taxon>asterids</taxon>
        <taxon>lamiids</taxon>
        <taxon>Solanales</taxon>
        <taxon>Solanaceae</taxon>
        <taxon>Solanoideae</taxon>
        <taxon>Solaneae</taxon>
        <taxon>Solanum</taxon>
    </lineage>
</organism>
<reference evidence="1" key="1">
    <citation type="submission" date="2015-12" db="EMBL/GenBank/DDBJ databases">
        <title>Gene expression during late stages of embryo sac development: a critical building block for successful pollen-pistil interactions.</title>
        <authorList>
            <person name="Liu Y."/>
            <person name="Joly V."/>
            <person name="Sabar M."/>
            <person name="Matton D.P."/>
        </authorList>
    </citation>
    <scope>NUCLEOTIDE SEQUENCE</scope>
</reference>
<evidence type="ECO:0000313" key="1">
    <source>
        <dbReference type="EMBL" id="JAP07763.1"/>
    </source>
</evidence>
<name>A0A0V0GIL9_SOLCH</name>
<proteinExistence type="predicted"/>
<sequence>FFSAPAKYESPPSLYKKKKLHFQAHMTIRINKCSICIGKKKGSKFPLYYSKLSNFILWSYTKV</sequence>
<dbReference type="EMBL" id="GEDG01038102">
    <property type="protein sequence ID" value="JAP07763.1"/>
    <property type="molecule type" value="Transcribed_RNA"/>
</dbReference>
<dbReference type="AlphaFoldDB" id="A0A0V0GIL9"/>
<accession>A0A0V0GIL9</accession>
<feature type="non-terminal residue" evidence="1">
    <location>
        <position position="1"/>
    </location>
</feature>
<protein>
    <submittedName>
        <fullName evidence="1">Putative ovule protein</fullName>
    </submittedName>
</protein>